<reference evidence="2" key="1">
    <citation type="journal article" date="2014" name="Nat. Commun.">
        <title>The emerging biofuel crop Camelina sativa retains a highly undifferentiated hexaploid genome structure.</title>
        <authorList>
            <person name="Kagale S."/>
            <person name="Koh C."/>
            <person name="Nixon J."/>
            <person name="Bollina V."/>
            <person name="Clarke W.E."/>
            <person name="Tuteja R."/>
            <person name="Spillane C."/>
            <person name="Robinson S.J."/>
            <person name="Links M.G."/>
            <person name="Clarke C."/>
            <person name="Higgins E.E."/>
            <person name="Huebert T."/>
            <person name="Sharpe A.G."/>
            <person name="Parkin I.A."/>
        </authorList>
    </citation>
    <scope>NUCLEOTIDE SEQUENCE [LARGE SCALE GENOMIC DNA]</scope>
    <source>
        <strain evidence="2">cv. DH55</strain>
    </source>
</reference>
<feature type="transmembrane region" description="Helical" evidence="1">
    <location>
        <begin position="35"/>
        <end position="58"/>
    </location>
</feature>
<gene>
    <name evidence="3" type="primary">LOC104776577</name>
</gene>
<sequence>MPENGGGACAVTATDQISFSWCVNRFRPIEALGHFVLWAFDCILTDLVAIFVALAMVLRRKPDALTNVLPTLRENAKYQGHDKLPVTVWMMAQASQGDLSVGLYSWAHNLLPVVVNKNCNPQARDLILHLVEKWTILVNEAVRKGERLVPPPSFEMLMRLTIPASSARVKTT</sequence>
<reference evidence="3" key="2">
    <citation type="submission" date="2025-08" db="UniProtKB">
        <authorList>
            <consortium name="RefSeq"/>
        </authorList>
    </citation>
    <scope>IDENTIFICATION</scope>
    <source>
        <tissue evidence="3">Leaf</tissue>
    </source>
</reference>
<accession>A0ABM1R911</accession>
<dbReference type="Proteomes" id="UP000694864">
    <property type="component" value="Chromosome 3"/>
</dbReference>
<dbReference type="PANTHER" id="PTHR13448:SF14">
    <property type="entry name" value="F26K24.17 PROTEIN"/>
    <property type="match status" value="1"/>
</dbReference>
<keyword evidence="1" id="KW-1133">Transmembrane helix</keyword>
<protein>
    <submittedName>
        <fullName evidence="3">Uncharacterized protein LOC104776577</fullName>
    </submittedName>
</protein>
<keyword evidence="1" id="KW-0472">Membrane</keyword>
<name>A0ABM1R911_CAMSA</name>
<evidence type="ECO:0000313" key="3">
    <source>
        <dbReference type="RefSeq" id="XP_019095499.1"/>
    </source>
</evidence>
<dbReference type="InterPro" id="IPR019308">
    <property type="entry name" value="TMEM214"/>
</dbReference>
<organism evidence="2 3">
    <name type="scientific">Camelina sativa</name>
    <name type="common">False flax</name>
    <name type="synonym">Myagrum sativum</name>
    <dbReference type="NCBI Taxonomy" id="90675"/>
    <lineage>
        <taxon>Eukaryota</taxon>
        <taxon>Viridiplantae</taxon>
        <taxon>Streptophyta</taxon>
        <taxon>Embryophyta</taxon>
        <taxon>Tracheophyta</taxon>
        <taxon>Spermatophyta</taxon>
        <taxon>Magnoliopsida</taxon>
        <taxon>eudicotyledons</taxon>
        <taxon>Gunneridae</taxon>
        <taxon>Pentapetalae</taxon>
        <taxon>rosids</taxon>
        <taxon>malvids</taxon>
        <taxon>Brassicales</taxon>
        <taxon>Brassicaceae</taxon>
        <taxon>Camelineae</taxon>
        <taxon>Camelina</taxon>
    </lineage>
</organism>
<evidence type="ECO:0000256" key="1">
    <source>
        <dbReference type="SAM" id="Phobius"/>
    </source>
</evidence>
<keyword evidence="1" id="KW-0812">Transmembrane</keyword>
<proteinExistence type="predicted"/>
<dbReference type="GeneID" id="104776577"/>
<keyword evidence="2" id="KW-1185">Reference proteome</keyword>
<dbReference type="RefSeq" id="XP_019095499.1">
    <property type="nucleotide sequence ID" value="XM_019239954.1"/>
</dbReference>
<dbReference type="PANTHER" id="PTHR13448">
    <property type="entry name" value="TRANSMEMBRANE PROTEIN 214"/>
    <property type="match status" value="1"/>
</dbReference>
<evidence type="ECO:0000313" key="2">
    <source>
        <dbReference type="Proteomes" id="UP000694864"/>
    </source>
</evidence>